<dbReference type="InterPro" id="IPR020103">
    <property type="entry name" value="PsdUridine_synth_cat_dom_sf"/>
</dbReference>
<evidence type="ECO:0000256" key="1">
    <source>
        <dbReference type="ARBA" id="ARBA00009652"/>
    </source>
</evidence>
<gene>
    <name evidence="8" type="ORF">ENU08_04645</name>
    <name evidence="7" type="ORF">ENU41_01735</name>
</gene>
<dbReference type="GO" id="GO:0031119">
    <property type="term" value="P:tRNA pseudouridine synthesis"/>
    <property type="evidence" value="ECO:0007669"/>
    <property type="project" value="TreeGrafter"/>
</dbReference>
<dbReference type="SUPFAM" id="SSF55120">
    <property type="entry name" value="Pseudouridine synthase"/>
    <property type="match status" value="1"/>
</dbReference>
<dbReference type="InterPro" id="IPR048741">
    <property type="entry name" value="Pus10-like_C"/>
</dbReference>
<organism evidence="8">
    <name type="scientific">Ignisphaera aggregans</name>
    <dbReference type="NCBI Taxonomy" id="334771"/>
    <lineage>
        <taxon>Archaea</taxon>
        <taxon>Thermoproteota</taxon>
        <taxon>Thermoprotei</taxon>
        <taxon>Desulfurococcales</taxon>
        <taxon>Desulfurococcaceae</taxon>
        <taxon>Ignisphaera</taxon>
    </lineage>
</organism>
<dbReference type="PANTHER" id="PTHR21568:SF0">
    <property type="entry name" value="TRNA PSEUDOURIDINE SYNTHASE PUS10"/>
    <property type="match status" value="1"/>
</dbReference>
<dbReference type="Pfam" id="PF22023">
    <property type="entry name" value="Pus10_THUMP_arc"/>
    <property type="match status" value="1"/>
</dbReference>
<dbReference type="Gene3D" id="3.30.70.3190">
    <property type="match status" value="1"/>
</dbReference>
<dbReference type="GO" id="GO:0003723">
    <property type="term" value="F:RNA binding"/>
    <property type="evidence" value="ECO:0007669"/>
    <property type="project" value="InterPro"/>
</dbReference>
<keyword evidence="3" id="KW-0819">tRNA processing</keyword>
<proteinExistence type="inferred from homology"/>
<dbReference type="EMBL" id="DTCK01000010">
    <property type="protein sequence ID" value="HGQ35386.1"/>
    <property type="molecule type" value="Genomic_DNA"/>
</dbReference>
<dbReference type="PANTHER" id="PTHR21568">
    <property type="entry name" value="TRNA PSEUDOURIDINE SYNTHASE PUS10"/>
    <property type="match status" value="1"/>
</dbReference>
<evidence type="ECO:0000313" key="8">
    <source>
        <dbReference type="EMBL" id="HGQ64514.1"/>
    </source>
</evidence>
<feature type="domain" description="Pus10-like C-terminal" evidence="5">
    <location>
        <begin position="201"/>
        <end position="427"/>
    </location>
</feature>
<dbReference type="InterPro" id="IPR039894">
    <property type="entry name" value="Pus10-like"/>
</dbReference>
<dbReference type="InterPro" id="IPR055174">
    <property type="entry name" value="Pus10_THUMP_arc"/>
</dbReference>
<sequence length="431" mass="49437">MVGDLNIVDKTVNILKKYPLCDRCLGRLFGYLGKGMSNLERGKILKSVTILEVHRRLKEKELDIETARTILLNAQRGEVLKVLGLEDIENESRQCFICRNRIEELIDSHSQKVAFIIQNLNASSFLVGVSSAQEYVSREEIIAREFNLIYRENLKRELKREIGKKVASLINVQPNFDEPEVIAIIDLSTGNIEVNYPSLILYGYYWKYGRMISQNIWYTKEGRKKYSLSIEEAIKYVGHLINASNYSIHIAGREDVDVRVLGSGRPLAIEFKVLGKGISIEFIERELNSVTPWLKFGIKMKVNRGFIIRLKEGVGVSRKIYRAIVFTSEDVTPEKLGKIEETFRDSVIEQRTPTRVLKRRKERARRRKVLKVKTAFLAPRLFEALIECEGGLYIKELISGDNGKTKPSFSEILGCDAKCVMLDVLYVHEQI</sequence>
<dbReference type="AlphaFoldDB" id="A0A7C4JJM1"/>
<evidence type="ECO:0000259" key="5">
    <source>
        <dbReference type="Pfam" id="PF21238"/>
    </source>
</evidence>
<feature type="domain" description="Pus10 THUMP" evidence="6">
    <location>
        <begin position="111"/>
        <end position="186"/>
    </location>
</feature>
<dbReference type="NCBIfam" id="TIGR01213">
    <property type="entry name" value="pseudo_Pus10arc"/>
    <property type="match status" value="1"/>
</dbReference>
<dbReference type="EMBL" id="DTBD01000039">
    <property type="protein sequence ID" value="HGQ64514.1"/>
    <property type="molecule type" value="Genomic_DNA"/>
</dbReference>
<reference evidence="8" key="1">
    <citation type="journal article" date="2020" name="mSystems">
        <title>Genome- and Community-Level Interaction Insights into Carbon Utilization and Element Cycling Functions of Hydrothermarchaeota in Hydrothermal Sediment.</title>
        <authorList>
            <person name="Zhou Z."/>
            <person name="Liu Y."/>
            <person name="Xu W."/>
            <person name="Pan J."/>
            <person name="Luo Z.H."/>
            <person name="Li M."/>
        </authorList>
    </citation>
    <scope>NUCLEOTIDE SEQUENCE [LARGE SCALE GENOMIC DNA]</scope>
    <source>
        <strain evidence="8">SpSt-637</strain>
        <strain evidence="7">SpSt-667</strain>
    </source>
</reference>
<name>A0A7C4JJM1_9CREN</name>
<evidence type="ECO:0000259" key="6">
    <source>
        <dbReference type="Pfam" id="PF22023"/>
    </source>
</evidence>
<keyword evidence="4 8" id="KW-0413">Isomerase</keyword>
<evidence type="ECO:0000256" key="3">
    <source>
        <dbReference type="ARBA" id="ARBA00022694"/>
    </source>
</evidence>
<accession>A0A7C4JJM1</accession>
<comment type="similarity">
    <text evidence="1">Belongs to the pseudouridine synthase Pus10 family.</text>
</comment>
<evidence type="ECO:0000313" key="7">
    <source>
        <dbReference type="EMBL" id="HGQ35386.1"/>
    </source>
</evidence>
<protein>
    <recommendedName>
        <fullName evidence="2">tRNA pseudouridine(55) synthase</fullName>
        <ecNumber evidence="2">5.4.99.25</ecNumber>
    </recommendedName>
</protein>
<dbReference type="Gene3D" id="3.30.70.2510">
    <property type="match status" value="1"/>
</dbReference>
<dbReference type="GO" id="GO:0160148">
    <property type="term" value="F:tRNA pseudouridine(55) synthase activity"/>
    <property type="evidence" value="ECO:0007669"/>
    <property type="project" value="UniProtKB-EC"/>
</dbReference>
<dbReference type="EC" id="5.4.99.25" evidence="2"/>
<evidence type="ECO:0000256" key="2">
    <source>
        <dbReference type="ARBA" id="ARBA00012787"/>
    </source>
</evidence>
<dbReference type="Pfam" id="PF21238">
    <property type="entry name" value="Pus10_C"/>
    <property type="match status" value="1"/>
</dbReference>
<evidence type="ECO:0000256" key="4">
    <source>
        <dbReference type="ARBA" id="ARBA00023235"/>
    </source>
</evidence>
<comment type="caution">
    <text evidence="8">The sequence shown here is derived from an EMBL/GenBank/DDBJ whole genome shotgun (WGS) entry which is preliminary data.</text>
</comment>